<dbReference type="Pfam" id="PF03372">
    <property type="entry name" value="Exo_endo_phos"/>
    <property type="match status" value="1"/>
</dbReference>
<dbReference type="SUPFAM" id="SSF56219">
    <property type="entry name" value="DNase I-like"/>
    <property type="match status" value="1"/>
</dbReference>
<keyword evidence="4 5" id="KW-0472">Membrane</keyword>
<evidence type="ECO:0000256" key="2">
    <source>
        <dbReference type="ARBA" id="ARBA00022692"/>
    </source>
</evidence>
<dbReference type="OrthoDB" id="10011262at2759"/>
<keyword evidence="9" id="KW-1185">Reference proteome</keyword>
<evidence type="ECO:0000256" key="1">
    <source>
        <dbReference type="ARBA" id="ARBA00004370"/>
    </source>
</evidence>
<dbReference type="STRING" id="53326.A0A016S709"/>
<feature type="domain" description="Reverse transcriptase" evidence="7">
    <location>
        <begin position="927"/>
        <end position="1181"/>
    </location>
</feature>
<keyword evidence="3 5" id="KW-1133">Transmembrane helix</keyword>
<reference evidence="9" key="1">
    <citation type="journal article" date="2015" name="Nat. Genet.">
        <title>The genome and transcriptome of the zoonotic hookworm Ancylostoma ceylanicum identify infection-specific gene families.</title>
        <authorList>
            <person name="Schwarz E.M."/>
            <person name="Hu Y."/>
            <person name="Antoshechkin I."/>
            <person name="Miller M.M."/>
            <person name="Sternberg P.W."/>
            <person name="Aroian R.V."/>
        </authorList>
    </citation>
    <scope>NUCLEOTIDE SEQUENCE</scope>
    <source>
        <strain evidence="9">HY135</strain>
    </source>
</reference>
<gene>
    <name evidence="8" type="primary">Acey_s0282.g1273</name>
    <name evidence="8" type="ORF">Y032_0282g1273</name>
</gene>
<dbReference type="InterPro" id="IPR017452">
    <property type="entry name" value="GPCR_Rhodpsn_7TM"/>
</dbReference>
<evidence type="ECO:0000256" key="4">
    <source>
        <dbReference type="ARBA" id="ARBA00023136"/>
    </source>
</evidence>
<dbReference type="GO" id="GO:0003824">
    <property type="term" value="F:catalytic activity"/>
    <property type="evidence" value="ECO:0007669"/>
    <property type="project" value="InterPro"/>
</dbReference>
<feature type="transmembrane region" description="Helical" evidence="5">
    <location>
        <begin position="47"/>
        <end position="68"/>
    </location>
</feature>
<dbReference type="Gene3D" id="3.60.10.10">
    <property type="entry name" value="Endonuclease/exonuclease/phosphatase"/>
    <property type="match status" value="1"/>
</dbReference>
<comment type="subcellular location">
    <subcellularLocation>
        <location evidence="1">Membrane</location>
    </subcellularLocation>
</comment>
<dbReference type="PROSITE" id="PS50878">
    <property type="entry name" value="RT_POL"/>
    <property type="match status" value="1"/>
</dbReference>
<feature type="transmembrane region" description="Helical" evidence="5">
    <location>
        <begin position="164"/>
        <end position="183"/>
    </location>
</feature>
<dbReference type="Pfam" id="PF00078">
    <property type="entry name" value="RVT_1"/>
    <property type="match status" value="1"/>
</dbReference>
<dbReference type="InterPro" id="IPR043128">
    <property type="entry name" value="Rev_trsase/Diguanyl_cyclase"/>
</dbReference>
<evidence type="ECO:0000259" key="6">
    <source>
        <dbReference type="PROSITE" id="PS50262"/>
    </source>
</evidence>
<sequence>MTNNSLPQFPMIDWCFDIEMYYASSEQNIAAQMRNTFQEYKQFSFRYNGVLTSILVALGLAGSLLLLKQIYSSHVFSKRLAIHLGMICIWDSLYLVACLATYGVPSLLYGMIPVYGIMAYILFLLQPFASFCVSCTIWQVFAITLERYLAVSKPLEQRARTARFAAGWLCAAIAAGAFVLNLLPVPFERQLVPCFEIVGSRLRNHTLLKPYDDSNSRLYRFVVHFFPDLIFRAPLPIIFIGTLTVKTIHACNQRSVGNVHLTAQINRNIPLRLYLLNFKFILCNTLYMFNTILLELLGYGESVESNEEGLIDRYMNSFYLTDASNMLLVLHSATNWLLFYKFPTISKNSRRLASITLTSSYRVIPVRPRVAEFVLRRIAPAKRSIGVEILTKICATNPEMVSLIVDTQKTLPKPDGELYSCIPSFQQKGEQVGHFVEQVLKWLPKTRRTMMTICTFNARTLASEASIEDLMVQARKIRYDVIGLTETRRHRPLNATFDTGEELFLGTCDSRGVGGVGVLVNTNLAMNIDSFEQLTTRIGRLRLRRCGSMPALTVFVAYAPTSSYDEDEIEAFYMDLEKFYREDHTFYKVIVGDFNAKIGPRRTPEELHIGTHGLQWNEQGERLSEFIMTTRTIHGNSQFQKPTSLRWTWESPGGEYHNEIDHIIVNRRYCLTDVGVVPKFYTGSDHRLLRARFFFSRKGEKAAKYKKRSPKPTINWDLFTTLAGFWEDTVVDNIDEEYERLIQHLRDSAKKAEGLRTTKRRLSHETLELIRQRGAARAAGNYQLTSELARRCREAIKEDLKERRAAVLAEAAEAGRSIRNTRRDFANRKTKMTALRRPDGTITSSRRVMEKVIYDFYSDLFDSHVHLPPCHLREDEYVIPSVLPSEVRHAIKSVKNRTAPGPDRIRPEHLKNLPTALVNTLARLFTRYLSECKVPSQWKTSRTVLLYKKGDPQDIGNYRPICLLSVVYKLFTRVILNRIERTLDEGQPCEQAGFRKGFSTIDHIHTVTRLIEVSREYKMPLCLTFIDLKKAFDTVETEAVLEALGNQGVPTQYIRIFRELYSNFTTRISPFYDDITIDVRRGVRQGDTVSPKLFTATLEDVMRRLEWDNMGVRVDGRLLHHLRFADDIVLITPSISQAERMLADFDDACGKIGLQLNLTKTMFMRNGWVPDAPFSLNGTTISECSSYVYLGREVNMMNDLAPELGRRKRAAWGAYKSIEDVVKKTKNIRLRAHLFNTTVLPALTYASETWALRKQDENAVSVIERSIERVMLGMTRLTQVRAGIRSSTLRQQSKIRDAAVYAKSSKIRWAGHVMRLNDHRWTRAVSDWTPRNVKRTTGRPPTRWSDFFTKSFKERYDALRVSRTDRTHWTTLARERDKWKDCWRPLGLPDDQRESRFCDRGRDEGIRQLGRRLGHAYFHSNIQFSAEQWKIIRAQVVAIIVRHTLREPLPKEGCCSADELQENLTRAFNFVLCEMRSGVLCAAVEAKKRNNRSISSGVWAIPHDVPKKPPRAAQNGRLRYSLQNNGLLPLLISEASSR</sequence>
<dbReference type="InterPro" id="IPR005135">
    <property type="entry name" value="Endo/exonuclease/phosphatase"/>
</dbReference>
<dbReference type="Proteomes" id="UP000024635">
    <property type="component" value="Unassembled WGS sequence"/>
</dbReference>
<protein>
    <recommendedName>
        <fullName evidence="10">Reverse transcriptase domain-containing protein</fullName>
    </recommendedName>
</protein>
<organism evidence="8 9">
    <name type="scientific">Ancylostoma ceylanicum</name>
    <dbReference type="NCBI Taxonomy" id="53326"/>
    <lineage>
        <taxon>Eukaryota</taxon>
        <taxon>Metazoa</taxon>
        <taxon>Ecdysozoa</taxon>
        <taxon>Nematoda</taxon>
        <taxon>Chromadorea</taxon>
        <taxon>Rhabditida</taxon>
        <taxon>Rhabditina</taxon>
        <taxon>Rhabditomorpha</taxon>
        <taxon>Strongyloidea</taxon>
        <taxon>Ancylostomatidae</taxon>
        <taxon>Ancylostomatinae</taxon>
        <taxon>Ancylostoma</taxon>
    </lineage>
</organism>
<feature type="domain" description="G-protein coupled receptors family 1 profile" evidence="6">
    <location>
        <begin position="62"/>
        <end position="339"/>
    </location>
</feature>
<feature type="transmembrane region" description="Helical" evidence="5">
    <location>
        <begin position="117"/>
        <end position="143"/>
    </location>
</feature>
<dbReference type="GO" id="GO:0016020">
    <property type="term" value="C:membrane"/>
    <property type="evidence" value="ECO:0007669"/>
    <property type="project" value="UniProtKB-SubCell"/>
</dbReference>
<evidence type="ECO:0008006" key="10">
    <source>
        <dbReference type="Google" id="ProtNLM"/>
    </source>
</evidence>
<keyword evidence="2 5" id="KW-0812">Transmembrane</keyword>
<dbReference type="Gene3D" id="1.20.1070.10">
    <property type="entry name" value="Rhodopsin 7-helix transmembrane proteins"/>
    <property type="match status" value="1"/>
</dbReference>
<dbReference type="PANTHER" id="PTHR47027">
    <property type="entry name" value="REVERSE TRANSCRIPTASE DOMAIN-CONTAINING PROTEIN"/>
    <property type="match status" value="1"/>
</dbReference>
<proteinExistence type="predicted"/>
<evidence type="ECO:0000256" key="3">
    <source>
        <dbReference type="ARBA" id="ARBA00022989"/>
    </source>
</evidence>
<evidence type="ECO:0000313" key="9">
    <source>
        <dbReference type="Proteomes" id="UP000024635"/>
    </source>
</evidence>
<dbReference type="EMBL" id="JARK01001618">
    <property type="protein sequence ID" value="EYB86256.1"/>
    <property type="molecule type" value="Genomic_DNA"/>
</dbReference>
<dbReference type="SUPFAM" id="SSF81321">
    <property type="entry name" value="Family A G protein-coupled receptor-like"/>
    <property type="match status" value="1"/>
</dbReference>
<dbReference type="CDD" id="cd14978">
    <property type="entry name" value="7tmA_FMRFamide_R-like"/>
    <property type="match status" value="1"/>
</dbReference>
<dbReference type="PANTHER" id="PTHR47027:SF20">
    <property type="entry name" value="REVERSE TRANSCRIPTASE-LIKE PROTEIN WITH RNA-DIRECTED DNA POLYMERASE DOMAIN"/>
    <property type="match status" value="1"/>
</dbReference>
<evidence type="ECO:0000256" key="5">
    <source>
        <dbReference type="SAM" id="Phobius"/>
    </source>
</evidence>
<dbReference type="InterPro" id="IPR036691">
    <property type="entry name" value="Endo/exonu/phosph_ase_sf"/>
</dbReference>
<accession>A0A016S709</accession>
<comment type="caution">
    <text evidence="8">The sequence shown here is derived from an EMBL/GenBank/DDBJ whole genome shotgun (WGS) entry which is preliminary data.</text>
</comment>
<name>A0A016S709_9BILA</name>
<dbReference type="CDD" id="cd01650">
    <property type="entry name" value="RT_nLTR_like"/>
    <property type="match status" value="1"/>
</dbReference>
<dbReference type="Gene3D" id="3.30.70.270">
    <property type="match status" value="1"/>
</dbReference>
<dbReference type="PROSITE" id="PS50262">
    <property type="entry name" value="G_PROTEIN_RECEP_F1_2"/>
    <property type="match status" value="1"/>
</dbReference>
<dbReference type="SUPFAM" id="SSF56672">
    <property type="entry name" value="DNA/RNA polymerases"/>
    <property type="match status" value="1"/>
</dbReference>
<evidence type="ECO:0000313" key="8">
    <source>
        <dbReference type="EMBL" id="EYB86256.1"/>
    </source>
</evidence>
<dbReference type="InterPro" id="IPR043502">
    <property type="entry name" value="DNA/RNA_pol_sf"/>
</dbReference>
<feature type="transmembrane region" description="Helical" evidence="5">
    <location>
        <begin position="80"/>
        <end position="105"/>
    </location>
</feature>
<dbReference type="InterPro" id="IPR000477">
    <property type="entry name" value="RT_dom"/>
</dbReference>
<evidence type="ECO:0000259" key="7">
    <source>
        <dbReference type="PROSITE" id="PS50878"/>
    </source>
</evidence>